<dbReference type="Proteomes" id="UP000050865">
    <property type="component" value="Unassembled WGS sequence"/>
</dbReference>
<dbReference type="InterPro" id="IPR004476">
    <property type="entry name" value="RNase_II/RNase_R"/>
</dbReference>
<sequence>MTTVGHLRNELLATFRRNPQIGFSTASLNRALKLTSAEDFKVMVQALTGLENDDLIHQDDNQRYMLGGKPQSLEGVFHGNEKGFGFVAIEDQDNDMFIAPPNTKFAMDGDTVEVTVVHQARPGDTRGPEGAVTKVVERKNTRLVGEYAPLSDAEHSRTGFIGTVTSHEKKLARYPIFIKDNGTVPERGDMIMAEITEFPNADRPNSMVGLIVQNLGNKNAPGVDIMSLVLANDIYVDYPDDAMAQANGIPDHVTAEDRLGRRDITDQPVVTIDGDDSKDFDDAVVAWKLPNGNYHLGVHIADVSYYVTEGSPLDKETYKRGTSTYLVDRVIPMLPFRLSNGICSLNPNEDRLAMSCDMEIDGEGHVVSHEIYQSVIRSHGRLTYNKVNQVLDGDPDATAEYGDLVPMLKLMADLHKILYKMRHGRGAIDFEENEAKIIVDDEGHPTDIVLRERGVSERMIESFMLQANETVAEHYNRMHVPFLYRVHETPDEDRIKDFVDFLATFGLQVPIKKGQQVTPKMLQNVNTEVAGTPEEMMVNVKMLRSLKQARYSDEPLGHFGIAAKYYCHFTSPIRRYPDLVVHRLIRTYAIEGTGDNVQTKWAEKLPDIAAQASTRERHSVDAERAVDDLKKAEFMADKVGEEFDAVVSGVAGFGMFVALPNTVEGLVHITRMTDDYYGFLESQMALIGERTHHIYRIGQPVRVKLEAVDVEQRQVDFSLVPTADTPTTDLAVPKQPRRQPRHDDHKAGAPKPGDQGKRHNAKRPTGHAKPFRNTIGSQVKGHATRGGNKGNRH</sequence>
<dbReference type="InterPro" id="IPR011805">
    <property type="entry name" value="RNase_R"/>
</dbReference>
<accession>A0A0R2F330</accession>
<dbReference type="GO" id="GO:0005829">
    <property type="term" value="C:cytosol"/>
    <property type="evidence" value="ECO:0007669"/>
    <property type="project" value="TreeGrafter"/>
</dbReference>
<dbReference type="GO" id="GO:0003723">
    <property type="term" value="F:RNA binding"/>
    <property type="evidence" value="ECO:0007669"/>
    <property type="project" value="UniProtKB-UniRule"/>
</dbReference>
<evidence type="ECO:0000313" key="11">
    <source>
        <dbReference type="EMBL" id="KRN20693.1"/>
    </source>
</evidence>
<dbReference type="InterPro" id="IPR040476">
    <property type="entry name" value="CSD2"/>
</dbReference>
<gene>
    <name evidence="8" type="primary">rnr</name>
    <name evidence="11" type="ORF">FC75_GL000025</name>
</gene>
<keyword evidence="7 8" id="KW-0694">RNA-binding</keyword>
<dbReference type="Pfam" id="PF00773">
    <property type="entry name" value="RNB"/>
    <property type="match status" value="1"/>
</dbReference>
<evidence type="ECO:0000256" key="4">
    <source>
        <dbReference type="ARBA" id="ARBA00022722"/>
    </source>
</evidence>
<evidence type="ECO:0000256" key="2">
    <source>
        <dbReference type="ARBA" id="ARBA00004496"/>
    </source>
</evidence>
<dbReference type="PANTHER" id="PTHR23355:SF9">
    <property type="entry name" value="DIS3-LIKE EXONUCLEASE 2"/>
    <property type="match status" value="1"/>
</dbReference>
<dbReference type="HAMAP" id="MF_01895">
    <property type="entry name" value="RNase_R"/>
    <property type="match status" value="1"/>
</dbReference>
<dbReference type="GO" id="GO:0008859">
    <property type="term" value="F:exoribonuclease II activity"/>
    <property type="evidence" value="ECO:0007669"/>
    <property type="project" value="UniProtKB-UniRule"/>
</dbReference>
<dbReference type="EC" id="3.1.13.1" evidence="8"/>
<dbReference type="PANTHER" id="PTHR23355">
    <property type="entry name" value="RIBONUCLEASE"/>
    <property type="match status" value="1"/>
</dbReference>
<dbReference type="NCBIfam" id="TIGR00358">
    <property type="entry name" value="3_prime_RNase"/>
    <property type="match status" value="1"/>
</dbReference>
<dbReference type="RefSeq" id="WP_056989753.1">
    <property type="nucleotide sequence ID" value="NZ_AYZJ01000067.1"/>
</dbReference>
<evidence type="ECO:0000259" key="10">
    <source>
        <dbReference type="PROSITE" id="PS50126"/>
    </source>
</evidence>
<keyword evidence="4 8" id="KW-0540">Nuclease</keyword>
<evidence type="ECO:0000256" key="8">
    <source>
        <dbReference type="HAMAP-Rule" id="MF_01895"/>
    </source>
</evidence>
<evidence type="ECO:0000256" key="7">
    <source>
        <dbReference type="ARBA" id="ARBA00022884"/>
    </source>
</evidence>
<dbReference type="GO" id="GO:0006402">
    <property type="term" value="P:mRNA catabolic process"/>
    <property type="evidence" value="ECO:0007669"/>
    <property type="project" value="TreeGrafter"/>
</dbReference>
<comment type="catalytic activity">
    <reaction evidence="1 8">
        <text>Exonucleolytic cleavage in the 3'- to 5'-direction to yield nucleoside 5'-phosphates.</text>
        <dbReference type="EC" id="3.1.13.1"/>
    </reaction>
</comment>
<organism evidence="11 12">
    <name type="scientific">Lacticaseibacillus camelliae DSM 22697 = JCM 13995</name>
    <dbReference type="NCBI Taxonomy" id="1423730"/>
    <lineage>
        <taxon>Bacteria</taxon>
        <taxon>Bacillati</taxon>
        <taxon>Bacillota</taxon>
        <taxon>Bacilli</taxon>
        <taxon>Lactobacillales</taxon>
        <taxon>Lactobacillaceae</taxon>
        <taxon>Lacticaseibacillus</taxon>
    </lineage>
</organism>
<dbReference type="SMART" id="SM00316">
    <property type="entry name" value="S1"/>
    <property type="match status" value="1"/>
</dbReference>
<keyword evidence="3 8" id="KW-0963">Cytoplasm</keyword>
<comment type="function">
    <text evidence="8">3'-5' exoribonuclease that releases 5'-nucleoside monophosphates and is involved in maturation of structured RNAs.</text>
</comment>
<dbReference type="InterPro" id="IPR013223">
    <property type="entry name" value="RNase_B_OB_dom"/>
</dbReference>
<dbReference type="EMBL" id="AYZJ01000067">
    <property type="protein sequence ID" value="KRN20693.1"/>
    <property type="molecule type" value="Genomic_DNA"/>
</dbReference>
<proteinExistence type="inferred from homology"/>
<dbReference type="Pfam" id="PF00575">
    <property type="entry name" value="S1"/>
    <property type="match status" value="1"/>
</dbReference>
<dbReference type="PATRIC" id="fig|1423730.4.peg.29"/>
<dbReference type="InterPro" id="IPR050180">
    <property type="entry name" value="RNR_Ribonuclease"/>
</dbReference>
<evidence type="ECO:0000313" key="12">
    <source>
        <dbReference type="Proteomes" id="UP000050865"/>
    </source>
</evidence>
<keyword evidence="5 8" id="KW-0378">Hydrolase</keyword>
<comment type="subcellular location">
    <subcellularLocation>
        <location evidence="2 8">Cytoplasm</location>
    </subcellularLocation>
</comment>
<keyword evidence="6 8" id="KW-0269">Exonuclease</keyword>
<dbReference type="SMART" id="SM00955">
    <property type="entry name" value="RNB"/>
    <property type="match status" value="1"/>
</dbReference>
<dbReference type="SMART" id="SM00357">
    <property type="entry name" value="CSP"/>
    <property type="match status" value="1"/>
</dbReference>
<comment type="caution">
    <text evidence="11">The sequence shown here is derived from an EMBL/GenBank/DDBJ whole genome shotgun (WGS) entry which is preliminary data.</text>
</comment>
<evidence type="ECO:0000256" key="9">
    <source>
        <dbReference type="SAM" id="MobiDB-lite"/>
    </source>
</evidence>
<dbReference type="STRING" id="1423730.FC75_GL000025"/>
<feature type="compositionally biased region" description="Basic residues" evidence="9">
    <location>
        <begin position="758"/>
        <end position="770"/>
    </location>
</feature>
<keyword evidence="12" id="KW-1185">Reference proteome</keyword>
<dbReference type="InterPro" id="IPR012340">
    <property type="entry name" value="NA-bd_OB-fold"/>
</dbReference>
<dbReference type="CDD" id="cd04471">
    <property type="entry name" value="S1_RNase_R"/>
    <property type="match status" value="1"/>
</dbReference>
<protein>
    <recommendedName>
        <fullName evidence="8">Ribonuclease R</fullName>
        <shortName evidence="8">RNase R</shortName>
        <ecNumber evidence="8">3.1.13.1</ecNumber>
    </recommendedName>
</protein>
<dbReference type="InterPro" id="IPR011129">
    <property type="entry name" value="CSD"/>
</dbReference>
<reference evidence="11 12" key="1">
    <citation type="journal article" date="2015" name="Genome Announc.">
        <title>Expanding the biotechnology potential of lactobacilli through comparative genomics of 213 strains and associated genera.</title>
        <authorList>
            <person name="Sun Z."/>
            <person name="Harris H.M."/>
            <person name="McCann A."/>
            <person name="Guo C."/>
            <person name="Argimon S."/>
            <person name="Zhang W."/>
            <person name="Yang X."/>
            <person name="Jeffery I.B."/>
            <person name="Cooney J.C."/>
            <person name="Kagawa T.F."/>
            <person name="Liu W."/>
            <person name="Song Y."/>
            <person name="Salvetti E."/>
            <person name="Wrobel A."/>
            <person name="Rasinkangas P."/>
            <person name="Parkhill J."/>
            <person name="Rea M.C."/>
            <person name="O'Sullivan O."/>
            <person name="Ritari J."/>
            <person name="Douillard F.P."/>
            <person name="Paul Ross R."/>
            <person name="Yang R."/>
            <person name="Briner A.E."/>
            <person name="Felis G.E."/>
            <person name="de Vos W.M."/>
            <person name="Barrangou R."/>
            <person name="Klaenhammer T.R."/>
            <person name="Caufield P.W."/>
            <person name="Cui Y."/>
            <person name="Zhang H."/>
            <person name="O'Toole P.W."/>
        </authorList>
    </citation>
    <scope>NUCLEOTIDE SEQUENCE [LARGE SCALE GENOMIC DNA]</scope>
    <source>
        <strain evidence="11 12">DSM 22697</strain>
    </source>
</reference>
<feature type="domain" description="S1 motif" evidence="10">
    <location>
        <begin position="640"/>
        <end position="720"/>
    </location>
</feature>
<dbReference type="Pfam" id="PF08206">
    <property type="entry name" value="OB_RNB"/>
    <property type="match status" value="1"/>
</dbReference>
<name>A0A0R2F330_9LACO</name>
<evidence type="ECO:0000256" key="3">
    <source>
        <dbReference type="ARBA" id="ARBA00022490"/>
    </source>
</evidence>
<evidence type="ECO:0000256" key="1">
    <source>
        <dbReference type="ARBA" id="ARBA00001849"/>
    </source>
</evidence>
<dbReference type="SUPFAM" id="SSF50249">
    <property type="entry name" value="Nucleic acid-binding proteins"/>
    <property type="match status" value="4"/>
</dbReference>
<dbReference type="NCBIfam" id="TIGR02063">
    <property type="entry name" value="RNase_R"/>
    <property type="match status" value="1"/>
</dbReference>
<dbReference type="AlphaFoldDB" id="A0A0R2F330"/>
<evidence type="ECO:0000256" key="6">
    <source>
        <dbReference type="ARBA" id="ARBA00022839"/>
    </source>
</evidence>
<feature type="region of interest" description="Disordered" evidence="9">
    <location>
        <begin position="719"/>
        <end position="793"/>
    </location>
</feature>
<dbReference type="InterPro" id="IPR001900">
    <property type="entry name" value="RNase_II/R"/>
</dbReference>
<dbReference type="Pfam" id="PF17876">
    <property type="entry name" value="CSD2"/>
    <property type="match status" value="1"/>
</dbReference>
<dbReference type="PROSITE" id="PS50126">
    <property type="entry name" value="S1"/>
    <property type="match status" value="1"/>
</dbReference>
<dbReference type="Gene3D" id="2.40.50.140">
    <property type="entry name" value="Nucleic acid-binding proteins"/>
    <property type="match status" value="2"/>
</dbReference>
<dbReference type="InterPro" id="IPR003029">
    <property type="entry name" value="S1_domain"/>
</dbReference>
<evidence type="ECO:0000256" key="5">
    <source>
        <dbReference type="ARBA" id="ARBA00022801"/>
    </source>
</evidence>
<comment type="similarity">
    <text evidence="8">Belongs to the RNR ribonuclease family. RNase R subfamily.</text>
</comment>